<feature type="compositionally biased region" description="Acidic residues" evidence="1">
    <location>
        <begin position="484"/>
        <end position="493"/>
    </location>
</feature>
<name>A0ABN9PAG5_9DINO</name>
<accession>A0ABN9PAG5</accession>
<organism evidence="2 3">
    <name type="scientific">Prorocentrum cordatum</name>
    <dbReference type="NCBI Taxonomy" id="2364126"/>
    <lineage>
        <taxon>Eukaryota</taxon>
        <taxon>Sar</taxon>
        <taxon>Alveolata</taxon>
        <taxon>Dinophyceae</taxon>
        <taxon>Prorocentrales</taxon>
        <taxon>Prorocentraceae</taxon>
        <taxon>Prorocentrum</taxon>
    </lineage>
</organism>
<reference evidence="2" key="1">
    <citation type="submission" date="2023-10" db="EMBL/GenBank/DDBJ databases">
        <authorList>
            <person name="Chen Y."/>
            <person name="Shah S."/>
            <person name="Dougan E. K."/>
            <person name="Thang M."/>
            <person name="Chan C."/>
        </authorList>
    </citation>
    <scope>NUCLEOTIDE SEQUENCE [LARGE SCALE GENOMIC DNA]</scope>
</reference>
<feature type="compositionally biased region" description="Low complexity" evidence="1">
    <location>
        <begin position="339"/>
        <end position="350"/>
    </location>
</feature>
<dbReference type="Proteomes" id="UP001189429">
    <property type="component" value="Unassembled WGS sequence"/>
</dbReference>
<sequence>MPVSDNLIATLRSWVSLVASQTAAGIDRDSLLVAQSDAFLVDLRNAGPLTIDDISAVSTELSSGPWTQEQMARLATAVGNSGGQPKQKAARENQTMNYVESCLTDHDWTCVQDAGLSVEAKLQVLAERLWRLGVTCPSIPLVKRVVAIVTLCGLPAESDGATPDTKKKWCTTLKGYIKGLDKQQTWPGQHIKRYVDAPSDLPTAVYDYAYSDGAPSTALPASVTTAALDAEVTAFGCKRSHNTLQPRHTTSASPCSALGMQFIMRMAPLVQQLMGGSSSEGGSAQGGGCPISYARPTPKRSPASSLARSGVGTLSASAVPMAGGPNPEQDLSGFDSQLSGASAASPPQTAGGAGGAAMPRLLLQATARLMQARPWCLPRWAAHLVQAGPWFLPRSATRIMVDLGRLLEEKLNRSAEAAGSNYRCKKRPAAAGTAEEVEFDEGKPEESAPAQTEAARAPMAKAAKGSGAMAKGTGGAAMAMMRDEGDEEYQEQE</sequence>
<proteinExistence type="predicted"/>
<dbReference type="EMBL" id="CAUYUJ010000001">
    <property type="protein sequence ID" value="CAK0788088.1"/>
    <property type="molecule type" value="Genomic_DNA"/>
</dbReference>
<feature type="compositionally biased region" description="Polar residues" evidence="1">
    <location>
        <begin position="302"/>
        <end position="316"/>
    </location>
</feature>
<comment type="caution">
    <text evidence="2">The sequence shown here is derived from an EMBL/GenBank/DDBJ whole genome shotgun (WGS) entry which is preliminary data.</text>
</comment>
<evidence type="ECO:0000313" key="3">
    <source>
        <dbReference type="Proteomes" id="UP001189429"/>
    </source>
</evidence>
<feature type="compositionally biased region" description="Low complexity" evidence="1">
    <location>
        <begin position="454"/>
        <end position="480"/>
    </location>
</feature>
<evidence type="ECO:0000313" key="2">
    <source>
        <dbReference type="EMBL" id="CAK0788088.1"/>
    </source>
</evidence>
<evidence type="ECO:0000256" key="1">
    <source>
        <dbReference type="SAM" id="MobiDB-lite"/>
    </source>
</evidence>
<protein>
    <submittedName>
        <fullName evidence="2">Uncharacterized protein</fullName>
    </submittedName>
</protein>
<gene>
    <name evidence="2" type="ORF">PCOR1329_LOCUS57</name>
</gene>
<feature type="region of interest" description="Disordered" evidence="1">
    <location>
        <begin position="433"/>
        <end position="493"/>
    </location>
</feature>
<feature type="region of interest" description="Disordered" evidence="1">
    <location>
        <begin position="274"/>
        <end position="355"/>
    </location>
</feature>
<keyword evidence="3" id="KW-1185">Reference proteome</keyword>